<dbReference type="InterPro" id="IPR032675">
    <property type="entry name" value="LRR_dom_sf"/>
</dbReference>
<comment type="caution">
    <text evidence="2">The sequence shown here is derived from an EMBL/GenBank/DDBJ whole genome shotgun (WGS) entry which is preliminary data.</text>
</comment>
<protein>
    <submittedName>
        <fullName evidence="2">Uncharacterized protein</fullName>
    </submittedName>
</protein>
<dbReference type="Proteomes" id="UP000234323">
    <property type="component" value="Unassembled WGS sequence"/>
</dbReference>
<dbReference type="EMBL" id="LLXI01001809">
    <property type="protein sequence ID" value="PKY55236.1"/>
    <property type="molecule type" value="Genomic_DNA"/>
</dbReference>
<dbReference type="VEuPathDB" id="FungiDB:RhiirFUN_005124"/>
<dbReference type="Gene3D" id="3.80.10.10">
    <property type="entry name" value="Ribonuclease Inhibitor"/>
    <property type="match status" value="1"/>
</dbReference>
<reference evidence="2 3" key="1">
    <citation type="submission" date="2015-10" db="EMBL/GenBank/DDBJ databases">
        <title>Genome analyses suggest a sexual origin of heterokaryosis in a supposedly ancient asexual fungus.</title>
        <authorList>
            <person name="Ropars J."/>
            <person name="Sedzielewska K."/>
            <person name="Noel J."/>
            <person name="Charron P."/>
            <person name="Farinelli L."/>
            <person name="Marton T."/>
            <person name="Kruger M."/>
            <person name="Pelin A."/>
            <person name="Brachmann A."/>
            <person name="Corradi N."/>
        </authorList>
    </citation>
    <scope>NUCLEOTIDE SEQUENCE [LARGE SCALE GENOMIC DNA]</scope>
    <source>
        <strain evidence="2 3">A4</strain>
    </source>
</reference>
<dbReference type="VEuPathDB" id="FungiDB:FUN_005437"/>
<accession>A0A2I1H8M8</accession>
<evidence type="ECO:0000256" key="1">
    <source>
        <dbReference type="SAM" id="Coils"/>
    </source>
</evidence>
<name>A0A2I1H8M8_9GLOM</name>
<feature type="coiled-coil region" evidence="1">
    <location>
        <begin position="870"/>
        <end position="1053"/>
    </location>
</feature>
<dbReference type="SUPFAM" id="SSF52058">
    <property type="entry name" value="L domain-like"/>
    <property type="match status" value="1"/>
</dbReference>
<gene>
    <name evidence="2" type="ORF">RhiirA4_474558</name>
</gene>
<feature type="non-terminal residue" evidence="2">
    <location>
        <position position="1059"/>
    </location>
</feature>
<keyword evidence="3" id="KW-1185">Reference proteome</keyword>
<evidence type="ECO:0000313" key="2">
    <source>
        <dbReference type="EMBL" id="PKY55236.1"/>
    </source>
</evidence>
<dbReference type="InterPro" id="IPR001611">
    <property type="entry name" value="Leu-rich_rpt"/>
</dbReference>
<dbReference type="AlphaFoldDB" id="A0A2I1H8M8"/>
<sequence>MDQQIKEENKIQNYCLNEISKVLATLKSKKLKTIKELLSNLPSLIQPYKLSMIEPSKQAVLNNDDVRWNISLYEGQPFVYTSVNDRNDRSSRVNLLNFNSDDKLVESPRPSDICINFPVAEITFTADLSESFSNFMNNDDRKLYELHDHLFPIRILIGDKLFINGLELVNSKQIGIFYSYLTWARDSAKNKKETPFNNLVAAQNFFPKIIIITTNGINLDTHEKLTDWMNNLYQDDADKISNNNLVQLKFDTTSFADKKQHGVDNFKEELTLQNWVKYSKYVRWVKEFQLFQGLIIDQNFELKICKEKAIDLIDFPNVESSDKFYLEMVKPTTILEEILINNNILSANSNEDISSFPFIKVSDDPSYQDNVYFLVKCERYKISLSKDNIKPSEKLKKDIDKALESMTPLICLQKVFDKYGWFIPLNILLGKSLKNNIIGNSSNISKKIDFALPVFESLAPHLTDYGINCLITHKGEIIEENDLPEWIQNAEDDLENTHISIEECYIIWMIIGNPSELSVFYPNNREVQVGYFKSAITLQRNNPSYSIKTSHQLSQGYDISIKCFEPINIELTGWSKNCVYLTISNSSIDFNLTQSNVEVAVCTLSRSNCENSKIDINGIGYSMGYILNENNYREPQLEQTNTQKYLDKQYPIKGDRTNLNELKMTNENLKGHLDLSDFINLEKLDCSNNELTSIDISKNVKLIEIDCSQNNLISLDLSNCSNLKSVTANLNRLNELKLPVIENNDELEYLNLLDNSFSQKLSCFSRLINLKGLHIGNTDESRIERGIYNRFYSSLKPLTCLIKLENLSINDTDIDSGLEHLPESVKIFQCSADKRSDAKVIKIYEQLKTYNMSFNDTFQGRYNLKAWKKNWKLIKENETLQNQIKRIEKLTLDAKFIKLKDENNDLHEKEEKLMKKNNQLGQKLTKLERETSNLKQMVRELNARLKQQYDVHTQTEQQIKEKEKKLGSLIAEKLVEKEELEKEIKALKDDLAANEKDIIESEKLLEEKNKELNIKENETAVLEKKRDKIKSSLSEIEAKKDELGDLKKKLKYEGFFSKA</sequence>
<evidence type="ECO:0000313" key="3">
    <source>
        <dbReference type="Proteomes" id="UP000234323"/>
    </source>
</evidence>
<keyword evidence="1" id="KW-0175">Coiled coil</keyword>
<organism evidence="2 3">
    <name type="scientific">Rhizophagus irregularis</name>
    <dbReference type="NCBI Taxonomy" id="588596"/>
    <lineage>
        <taxon>Eukaryota</taxon>
        <taxon>Fungi</taxon>
        <taxon>Fungi incertae sedis</taxon>
        <taxon>Mucoromycota</taxon>
        <taxon>Glomeromycotina</taxon>
        <taxon>Glomeromycetes</taxon>
        <taxon>Glomerales</taxon>
        <taxon>Glomeraceae</taxon>
        <taxon>Rhizophagus</taxon>
    </lineage>
</organism>
<dbReference type="PROSITE" id="PS51450">
    <property type="entry name" value="LRR"/>
    <property type="match status" value="1"/>
</dbReference>
<proteinExistence type="predicted"/>
<dbReference type="VEuPathDB" id="FungiDB:FUN_005436"/>
<dbReference type="VEuPathDB" id="FungiDB:RhiirA1_461749"/>
<dbReference type="PANTHER" id="PTHR45615">
    <property type="entry name" value="MYOSIN HEAVY CHAIN, NON-MUSCLE"/>
    <property type="match status" value="1"/>
</dbReference>
<dbReference type="PANTHER" id="PTHR45615:SF80">
    <property type="entry name" value="GRIP DOMAIN-CONTAINING PROTEIN"/>
    <property type="match status" value="1"/>
</dbReference>
<dbReference type="VEuPathDB" id="FungiDB:RhiirA1_469648"/>